<reference evidence="1" key="1">
    <citation type="submission" date="2023-05" db="EMBL/GenBank/DDBJ databases">
        <authorList>
            <consortium name="ELIXIR-Norway"/>
        </authorList>
    </citation>
    <scope>NUCLEOTIDE SEQUENCE</scope>
</reference>
<evidence type="ECO:0000313" key="1">
    <source>
        <dbReference type="EMBL" id="CAN0514837.1"/>
    </source>
</evidence>
<name>A0AC59ZXN6_RANTA</name>
<dbReference type="EMBL" id="OX596088">
    <property type="protein sequence ID" value="CAN0514837.1"/>
    <property type="molecule type" value="Genomic_DNA"/>
</dbReference>
<accession>A0AC59ZXN6</accession>
<reference evidence="1" key="2">
    <citation type="submission" date="2025-03" db="EMBL/GenBank/DDBJ databases">
        <authorList>
            <consortium name="ELIXIR-Norway"/>
            <consortium name="Elixir Norway"/>
        </authorList>
    </citation>
    <scope>NUCLEOTIDE SEQUENCE</scope>
</reference>
<protein>
    <submittedName>
        <fullName evidence="1">Uncharacterized protein</fullName>
    </submittedName>
</protein>
<gene>
    <name evidence="1" type="ORF">MRATA1EN22A_LOCUS23377</name>
</gene>
<evidence type="ECO:0000313" key="2">
    <source>
        <dbReference type="Proteomes" id="UP001162501"/>
    </source>
</evidence>
<sequence>MAWKQSVPGGRHDKCRGPDPRMNLVFDGLKDDQNWNMVSQCRVKKDLGRTLPQPDDRRPARDAGRCGPEAAGSWRRGAGREAASPAATAAVPRLGGP</sequence>
<dbReference type="Proteomes" id="UP001162501">
    <property type="component" value="Chromosome 4"/>
</dbReference>
<organism evidence="1 2">
    <name type="scientific">Rangifer tarandus platyrhynchus</name>
    <name type="common">Svalbard reindeer</name>
    <dbReference type="NCBI Taxonomy" id="3082113"/>
    <lineage>
        <taxon>Eukaryota</taxon>
        <taxon>Metazoa</taxon>
        <taxon>Chordata</taxon>
        <taxon>Craniata</taxon>
        <taxon>Vertebrata</taxon>
        <taxon>Euteleostomi</taxon>
        <taxon>Mammalia</taxon>
        <taxon>Eutheria</taxon>
        <taxon>Laurasiatheria</taxon>
        <taxon>Artiodactyla</taxon>
        <taxon>Ruminantia</taxon>
        <taxon>Pecora</taxon>
        <taxon>Cervidae</taxon>
        <taxon>Odocoileinae</taxon>
        <taxon>Rangifer</taxon>
    </lineage>
</organism>
<proteinExistence type="predicted"/>